<evidence type="ECO:0000256" key="6">
    <source>
        <dbReference type="SAM" id="SignalP"/>
    </source>
</evidence>
<dbReference type="EMBL" id="AP014546">
    <property type="protein sequence ID" value="BBB30197.1"/>
    <property type="molecule type" value="Genomic_DNA"/>
</dbReference>
<feature type="chain" id="PRO_5032738533" description="Glycine zipper 2TM domain-containing protein" evidence="6">
    <location>
        <begin position="27"/>
        <end position="160"/>
    </location>
</feature>
<feature type="domain" description="Glycine zipper 2TM" evidence="7">
    <location>
        <begin position="68"/>
        <end position="108"/>
    </location>
</feature>
<evidence type="ECO:0000256" key="2">
    <source>
        <dbReference type="ARBA" id="ARBA00022729"/>
    </source>
</evidence>
<dbReference type="RefSeq" id="WP_201347402.1">
    <property type="nucleotide sequence ID" value="NZ_AP014546.1"/>
</dbReference>
<proteinExistence type="predicted"/>
<sequence length="160" mass="16235">MIFPKKTMRGTVLGTIAMALVLSGCASPGLTGKTYSQSEARKVQTVRYGTVLSATPVVIEGRKDGVVGTGAGAIVGGIAGSTIGAGKGSSIAAVLGAVAGGMVGQAVEGNATRKQGQEVTVRLSNGETLSIVQEVQNQAFFRVGEQVRLLKRGGVARIVY</sequence>
<dbReference type="Pfam" id="PF05433">
    <property type="entry name" value="Rick_17kDa_Anti"/>
    <property type="match status" value="1"/>
</dbReference>
<evidence type="ECO:0000256" key="3">
    <source>
        <dbReference type="ARBA" id="ARBA00023136"/>
    </source>
</evidence>
<dbReference type="PANTHER" id="PTHR35603">
    <property type="match status" value="1"/>
</dbReference>
<dbReference type="PROSITE" id="PS51257">
    <property type="entry name" value="PROKAR_LIPOPROTEIN"/>
    <property type="match status" value="1"/>
</dbReference>
<dbReference type="InterPro" id="IPR008816">
    <property type="entry name" value="Gly_zipper_2TM_dom"/>
</dbReference>
<evidence type="ECO:0000256" key="1">
    <source>
        <dbReference type="ARBA" id="ARBA00004459"/>
    </source>
</evidence>
<evidence type="ECO:0000256" key="4">
    <source>
        <dbReference type="ARBA" id="ARBA00023139"/>
    </source>
</evidence>
<comment type="subcellular location">
    <subcellularLocation>
        <location evidence="1">Cell outer membrane</location>
        <topology evidence="1">Lipid-anchor</topology>
    </subcellularLocation>
</comment>
<keyword evidence="2 6" id="KW-0732">Signal</keyword>
<name>A0A7R6SX08_9GAMM</name>
<feature type="signal peptide" evidence="6">
    <location>
        <begin position="1"/>
        <end position="26"/>
    </location>
</feature>
<dbReference type="Proteomes" id="UP000595332">
    <property type="component" value="Chromosome"/>
</dbReference>
<keyword evidence="5" id="KW-0449">Lipoprotein</keyword>
<organism evidence="8 9">
    <name type="scientific">Neptunomonas japonica JAMM 1380</name>
    <dbReference type="NCBI Taxonomy" id="1441457"/>
    <lineage>
        <taxon>Bacteria</taxon>
        <taxon>Pseudomonadati</taxon>
        <taxon>Pseudomonadota</taxon>
        <taxon>Gammaproteobacteria</taxon>
        <taxon>Oceanospirillales</taxon>
        <taxon>Oceanospirillaceae</taxon>
        <taxon>Neptunomonas</taxon>
    </lineage>
</organism>
<protein>
    <recommendedName>
        <fullName evidence="7">Glycine zipper 2TM domain-containing protein</fullName>
    </recommendedName>
</protein>
<keyword evidence="3" id="KW-0472">Membrane</keyword>
<keyword evidence="4" id="KW-0564">Palmitate</keyword>
<dbReference type="GO" id="GO:0009279">
    <property type="term" value="C:cell outer membrane"/>
    <property type="evidence" value="ECO:0007669"/>
    <property type="project" value="UniProtKB-SubCell"/>
</dbReference>
<dbReference type="PANTHER" id="PTHR35603:SF1">
    <property type="entry name" value="OUTER MEMBRANE LIPOPROTEIN SLYB"/>
    <property type="match status" value="1"/>
</dbReference>
<evidence type="ECO:0000313" key="9">
    <source>
        <dbReference type="Proteomes" id="UP000595332"/>
    </source>
</evidence>
<evidence type="ECO:0000259" key="7">
    <source>
        <dbReference type="Pfam" id="PF05433"/>
    </source>
</evidence>
<reference evidence="8 9" key="1">
    <citation type="journal article" date="2008" name="Int. J. Syst. Evol. Microbiol.">
        <title>Neptunomonas japonica sp. nov., an Osedax japonicus symbiont-like bacterium isolated from sediment adjacent to sperm whale carcasses off Kagoshima, Japan.</title>
        <authorList>
            <person name="Miyazaki M."/>
            <person name="Nogi Y."/>
            <person name="Fujiwara Y."/>
            <person name="Kawato M."/>
            <person name="Kubokawa K."/>
            <person name="Horikoshi K."/>
        </authorList>
    </citation>
    <scope>NUCLEOTIDE SEQUENCE [LARGE SCALE GENOMIC DNA]</scope>
    <source>
        <strain evidence="8 9">JAMM 1380</strain>
    </source>
</reference>
<gene>
    <name evidence="8" type="ORF">NEJAP_2249</name>
</gene>
<dbReference type="AlphaFoldDB" id="A0A7R6SX08"/>
<dbReference type="KEGG" id="njp:NEJAP_2249"/>
<evidence type="ECO:0000313" key="8">
    <source>
        <dbReference type="EMBL" id="BBB30197.1"/>
    </source>
</evidence>
<keyword evidence="9" id="KW-1185">Reference proteome</keyword>
<dbReference type="InterPro" id="IPR051407">
    <property type="entry name" value="Bact_OM_lipoprot/Surf_antigen"/>
</dbReference>
<accession>A0A7R6SX08</accession>
<evidence type="ECO:0000256" key="5">
    <source>
        <dbReference type="ARBA" id="ARBA00023288"/>
    </source>
</evidence>